<dbReference type="PANTHER" id="PTHR10357:SF216">
    <property type="entry name" value="MALTOOLIGOSYL TREHALOSE SYNTHASE-RELATED"/>
    <property type="match status" value="1"/>
</dbReference>
<sequence>MTPNSTYRLQIQPDFPFSAAGEAVPYIASLGVSHLHLSPVLEAVPGSTHGYDVTDHSRVREELGGEEGLRALAATARAHGLGLVVDLVPNHMAAVPRHNRALWEVLREGPASPYARWFDIDWEAGGGKVLLPVLAGRVGDELADMRAEGGTLRYGEQEFPLRPGTEGLALPELLDAQWYRLSWWRLARTELNYRRFFTISDLIGVRVEDPGVFEATHAKVVELVRDGVIEGLRIDHPDGLADPEAYLRQLDRATGGACWTVVEKILTGEERLPARWPVAGTTGYDALRHVDGLFVDEAGAAELAEQYRRFANPAGDRGGHWEATARRAAYKVVTHALASEVAFLTRTAARICDGTDPALRDHAPWALRAAIRELLIRVPVYRPYGTGAEDILTEEAAREVKATFTVPEEAAAVDVVRDLALGRLGEGPDHTAFRVRFAQTSSALRAKSVEDTAFYRYTPLISANEVGGDPGRPAVSPDRFHAYCERLARDWPATGTVLSTHDTKRSADVRARIAVLSECPQRWAKLLDDVAATPAPDGQVAWTAWQTALGLGYPYADRLAPAVLKAVREAGLHTSWTEPDPAYERAVLDFVDAGPSGPPQYTVSLLARDLEPYVRANTLGAALVHLTMPGVPDLYQETERVYLALVDPDNRRPFQEGPPDEKTAVTRAALWLRRRSPEVFGASGTYLPLAASGPAAAHCVAFCRSGEVITAVTRLSLRLAEGGGWGDTSLTLPEGRWFDAVDAGREFPGGEPVPLVDLFAARPVALLSRRPVQDEAVREEAVRDED</sequence>
<dbReference type="Gene3D" id="1.10.10.470">
    <property type="entry name" value="Maltooligosyl trehalose synthase, domain 4"/>
    <property type="match status" value="1"/>
</dbReference>
<dbReference type="SMART" id="SM00642">
    <property type="entry name" value="Aamy"/>
    <property type="match status" value="1"/>
</dbReference>
<dbReference type="CDD" id="cd11336">
    <property type="entry name" value="AmyAc_MTSase"/>
    <property type="match status" value="1"/>
</dbReference>
<dbReference type="NCBIfam" id="TIGR02401">
    <property type="entry name" value="trehalose_TreY"/>
    <property type="match status" value="1"/>
</dbReference>
<dbReference type="InterPro" id="IPR012767">
    <property type="entry name" value="Trehalose_TreY"/>
</dbReference>
<dbReference type="RefSeq" id="WP_290109252.1">
    <property type="nucleotide sequence ID" value="NZ_JAUEPL010000001.1"/>
</dbReference>
<dbReference type="Proteomes" id="UP001174050">
    <property type="component" value="Unassembled WGS sequence"/>
</dbReference>
<evidence type="ECO:0000313" key="2">
    <source>
        <dbReference type="EMBL" id="MDN3292479.1"/>
    </source>
</evidence>
<dbReference type="SUPFAM" id="SSF51445">
    <property type="entry name" value="(Trans)glycosidases"/>
    <property type="match status" value="1"/>
</dbReference>
<name>A0ABT7YZ20_9ACTN</name>
<dbReference type="InterPro" id="IPR017853">
    <property type="entry name" value="GH"/>
</dbReference>
<dbReference type="EMBL" id="JAUEPL010000001">
    <property type="protein sequence ID" value="MDN3292479.1"/>
    <property type="molecule type" value="Genomic_DNA"/>
</dbReference>
<dbReference type="Gene3D" id="3.20.20.80">
    <property type="entry name" value="Glycosidases"/>
    <property type="match status" value="3"/>
</dbReference>
<dbReference type="Pfam" id="PF00128">
    <property type="entry name" value="Alpha-amylase"/>
    <property type="match status" value="1"/>
</dbReference>
<dbReference type="InterPro" id="IPR006047">
    <property type="entry name" value="GH13_cat_dom"/>
</dbReference>
<dbReference type="PANTHER" id="PTHR10357">
    <property type="entry name" value="ALPHA-AMYLASE FAMILY MEMBER"/>
    <property type="match status" value="1"/>
</dbReference>
<comment type="caution">
    <text evidence="2">The sequence shown here is derived from an EMBL/GenBank/DDBJ whole genome shotgun (WGS) entry which is preliminary data.</text>
</comment>
<keyword evidence="2" id="KW-0413">Isomerase</keyword>
<evidence type="ECO:0000259" key="1">
    <source>
        <dbReference type="SMART" id="SM00642"/>
    </source>
</evidence>
<accession>A0ABT7YZ20</accession>
<organism evidence="2 3">
    <name type="scientific">Streptomyces ficellus</name>
    <dbReference type="NCBI Taxonomy" id="1977088"/>
    <lineage>
        <taxon>Bacteria</taxon>
        <taxon>Bacillati</taxon>
        <taxon>Actinomycetota</taxon>
        <taxon>Actinomycetes</taxon>
        <taxon>Kitasatosporales</taxon>
        <taxon>Streptomycetaceae</taxon>
        <taxon>Streptomyces</taxon>
    </lineage>
</organism>
<gene>
    <name evidence="2" type="primary">treY</name>
    <name evidence="2" type="ORF">QWM81_00155</name>
</gene>
<protein>
    <submittedName>
        <fullName evidence="2">Malto-oligosyltrehalose synthase</fullName>
        <ecNumber evidence="2">5.4.99.15</ecNumber>
    </submittedName>
</protein>
<reference evidence="2" key="1">
    <citation type="submission" date="2023-06" db="EMBL/GenBank/DDBJ databases">
        <title>WGS-Sequencing of Streptomyces ficellus isolate 21 collected from sand in Gara Djebilet Iron Mine in Algeria.</title>
        <authorList>
            <person name="Zegers G.P."/>
            <person name="Gomez A."/>
            <person name="Gueddou A."/>
            <person name="Zahara A.F."/>
            <person name="Worth M."/>
            <person name="Sevigny J.L."/>
            <person name="Tisa L."/>
        </authorList>
    </citation>
    <scope>NUCLEOTIDE SEQUENCE</scope>
    <source>
        <strain evidence="2">AS11</strain>
    </source>
</reference>
<feature type="domain" description="Glycosyl hydrolase family 13 catalytic" evidence="1">
    <location>
        <begin position="10"/>
        <end position="372"/>
    </location>
</feature>
<dbReference type="EC" id="5.4.99.15" evidence="2"/>
<proteinExistence type="predicted"/>
<dbReference type="InterPro" id="IPR013797">
    <property type="entry name" value="Maltooligo_trehalose_synth_4"/>
</dbReference>
<dbReference type="GO" id="GO:0047470">
    <property type="term" value="F:(1,4)-alpha-D-glucan 1-alpha-D-glucosylmutase activity"/>
    <property type="evidence" value="ECO:0007669"/>
    <property type="project" value="UniProtKB-EC"/>
</dbReference>
<evidence type="ECO:0000313" key="3">
    <source>
        <dbReference type="Proteomes" id="UP001174050"/>
    </source>
</evidence>
<keyword evidence="3" id="KW-1185">Reference proteome</keyword>